<evidence type="ECO:0000256" key="1">
    <source>
        <dbReference type="SAM" id="MobiDB-lite"/>
    </source>
</evidence>
<dbReference type="OrthoDB" id="191363at2"/>
<dbReference type="AlphaFoldDB" id="A0A366HMK2"/>
<protein>
    <submittedName>
        <fullName evidence="2">Putative sensory transduction regulator</fullName>
    </submittedName>
</protein>
<sequence length="175" mass="19850">MSALHVAVLNAFKSKGWAYREIPGMEVVEASFEAYHTRVPLHVQSFGEMQILAVVANASVKVPDTHRVRTAELCMRVNKELNIGAFEMDWDTNQVMFRQANVFPKHRHDEELITNLVHNAVVEMDRMTPYLGELCRTTKAMLPLLDLQQLLKREELLPPGDPVEEGEEEAKPADA</sequence>
<dbReference type="Pfam" id="PF10722">
    <property type="entry name" value="YbjN"/>
    <property type="match status" value="1"/>
</dbReference>
<organism evidence="2 3">
    <name type="scientific">Roseimicrobium gellanilyticum</name>
    <dbReference type="NCBI Taxonomy" id="748857"/>
    <lineage>
        <taxon>Bacteria</taxon>
        <taxon>Pseudomonadati</taxon>
        <taxon>Verrucomicrobiota</taxon>
        <taxon>Verrucomicrobiia</taxon>
        <taxon>Verrucomicrobiales</taxon>
        <taxon>Verrucomicrobiaceae</taxon>
        <taxon>Roseimicrobium</taxon>
    </lineage>
</organism>
<keyword evidence="3" id="KW-1185">Reference proteome</keyword>
<evidence type="ECO:0000313" key="2">
    <source>
        <dbReference type="EMBL" id="RBP44367.1"/>
    </source>
</evidence>
<dbReference type="InterPro" id="IPR019660">
    <property type="entry name" value="Put_sensory_transdc_reg_YbjN"/>
</dbReference>
<accession>A0A366HMK2</accession>
<dbReference type="CDD" id="cd17033">
    <property type="entry name" value="DR1245-like"/>
    <property type="match status" value="1"/>
</dbReference>
<dbReference type="EMBL" id="QNRR01000004">
    <property type="protein sequence ID" value="RBP44367.1"/>
    <property type="molecule type" value="Genomic_DNA"/>
</dbReference>
<name>A0A366HMK2_9BACT</name>
<comment type="caution">
    <text evidence="2">The sequence shown here is derived from an EMBL/GenBank/DDBJ whole genome shotgun (WGS) entry which is preliminary data.</text>
</comment>
<dbReference type="RefSeq" id="WP_113958778.1">
    <property type="nucleotide sequence ID" value="NZ_QNRR01000004.1"/>
</dbReference>
<gene>
    <name evidence="2" type="ORF">DES53_104186</name>
</gene>
<feature type="region of interest" description="Disordered" evidence="1">
    <location>
        <begin position="156"/>
        <end position="175"/>
    </location>
</feature>
<proteinExistence type="predicted"/>
<evidence type="ECO:0000313" key="3">
    <source>
        <dbReference type="Proteomes" id="UP000253426"/>
    </source>
</evidence>
<dbReference type="Proteomes" id="UP000253426">
    <property type="component" value="Unassembled WGS sequence"/>
</dbReference>
<reference evidence="2 3" key="1">
    <citation type="submission" date="2018-06" db="EMBL/GenBank/DDBJ databases">
        <title>Genomic Encyclopedia of Type Strains, Phase IV (KMG-IV): sequencing the most valuable type-strain genomes for metagenomic binning, comparative biology and taxonomic classification.</title>
        <authorList>
            <person name="Goeker M."/>
        </authorList>
    </citation>
    <scope>NUCLEOTIDE SEQUENCE [LARGE SCALE GENOMIC DNA]</scope>
    <source>
        <strain evidence="2 3">DSM 25532</strain>
    </source>
</reference>